<dbReference type="PANTHER" id="PTHR21624">
    <property type="entry name" value="STEROL DESATURASE-RELATED PROTEIN"/>
    <property type="match status" value="1"/>
</dbReference>
<dbReference type="GO" id="GO:0012505">
    <property type="term" value="C:endomembrane system"/>
    <property type="evidence" value="ECO:0007669"/>
    <property type="project" value="UniProtKB-SubCell"/>
</dbReference>
<feature type="transmembrane region" description="Helical" evidence="7">
    <location>
        <begin position="46"/>
        <end position="63"/>
    </location>
</feature>
<evidence type="ECO:0000259" key="8">
    <source>
        <dbReference type="Pfam" id="PF04116"/>
    </source>
</evidence>
<protein>
    <submittedName>
        <fullName evidence="9">Sterol desaturase family protein</fullName>
    </submittedName>
</protein>
<keyword evidence="4" id="KW-0560">Oxidoreductase</keyword>
<dbReference type="InterPro" id="IPR006694">
    <property type="entry name" value="Fatty_acid_hydroxylase"/>
</dbReference>
<evidence type="ECO:0000256" key="5">
    <source>
        <dbReference type="ARBA" id="ARBA00023098"/>
    </source>
</evidence>
<dbReference type="Proteomes" id="UP000315498">
    <property type="component" value="Unassembled WGS sequence"/>
</dbReference>
<evidence type="ECO:0000256" key="6">
    <source>
        <dbReference type="ARBA" id="ARBA00023136"/>
    </source>
</evidence>
<dbReference type="EMBL" id="SHBG01000009">
    <property type="protein sequence ID" value="RZO25219.1"/>
    <property type="molecule type" value="Genomic_DNA"/>
</dbReference>
<comment type="caution">
    <text evidence="9">The sequence shown here is derived from an EMBL/GenBank/DDBJ whole genome shotgun (WGS) entry which is preliminary data.</text>
</comment>
<accession>A0A520MVJ9</accession>
<feature type="domain" description="Fatty acid hydroxylase" evidence="8">
    <location>
        <begin position="80"/>
        <end position="213"/>
    </location>
</feature>
<dbReference type="GO" id="GO:0006643">
    <property type="term" value="P:membrane lipid metabolic process"/>
    <property type="evidence" value="ECO:0007669"/>
    <property type="project" value="TreeGrafter"/>
</dbReference>
<keyword evidence="6 7" id="KW-0472">Membrane</keyword>
<evidence type="ECO:0000256" key="1">
    <source>
        <dbReference type="ARBA" id="ARBA00004127"/>
    </source>
</evidence>
<dbReference type="InterPro" id="IPR051689">
    <property type="entry name" value="Sterol_desaturase/TMEM195"/>
</dbReference>
<feature type="transmembrane region" description="Helical" evidence="7">
    <location>
        <begin position="377"/>
        <end position="397"/>
    </location>
</feature>
<keyword evidence="5" id="KW-0443">Lipid metabolism</keyword>
<dbReference type="GO" id="GO:0005506">
    <property type="term" value="F:iron ion binding"/>
    <property type="evidence" value="ECO:0007669"/>
    <property type="project" value="InterPro"/>
</dbReference>
<dbReference type="GO" id="GO:0050479">
    <property type="term" value="F:glyceryl-ether monooxygenase activity"/>
    <property type="evidence" value="ECO:0007669"/>
    <property type="project" value="TreeGrafter"/>
</dbReference>
<keyword evidence="2 7" id="KW-0812">Transmembrane</keyword>
<sequence length="410" mass="48203">MDYITYAVPFFLLALLIELVYGIAINRNTYRLNDAISNLFMGTLRTANKLIIIGAAGYVFYLVETHFSLWRMDTSSPATWIFAFIIYDFFYYWFHRISHERQIFWASHVAHHQSEDFNLSTALRQTGTGAFVSWVFYIPMFVIGTPSYVFVSVASLNLIYQFWVHSEHIPKLGWFENYFVTASNHRVHHAQNEKYIDKNYGGVFIIWDRMFGTHKVEDDNEACIYGIRGTLNTFNPIWANLHIYMKIGKEMWLSKDWKEKLYAPFARTGWIPKSFPEKVAKDNFNSQTFKKFDPVISKQIKLYSLFQYLFITYIFLAFIQSGYLNYFQLWITISMMAFTMFSTSMWLDGKEAMKIELLRLALYILIGVYAYQETSLASIALSILIYSIINILLLPFIGKFQRMSEPQLNN</sequence>
<evidence type="ECO:0000256" key="4">
    <source>
        <dbReference type="ARBA" id="ARBA00023002"/>
    </source>
</evidence>
<evidence type="ECO:0000256" key="7">
    <source>
        <dbReference type="SAM" id="Phobius"/>
    </source>
</evidence>
<feature type="transmembrane region" description="Helical" evidence="7">
    <location>
        <begin position="354"/>
        <end position="371"/>
    </location>
</feature>
<comment type="subcellular location">
    <subcellularLocation>
        <location evidence="1">Endomembrane system</location>
        <topology evidence="1">Multi-pass membrane protein</topology>
    </subcellularLocation>
</comment>
<evidence type="ECO:0000256" key="3">
    <source>
        <dbReference type="ARBA" id="ARBA00022989"/>
    </source>
</evidence>
<gene>
    <name evidence="9" type="ORF">EVA94_01590</name>
</gene>
<keyword evidence="3 7" id="KW-1133">Transmembrane helix</keyword>
<feature type="transmembrane region" description="Helical" evidence="7">
    <location>
        <begin position="75"/>
        <end position="94"/>
    </location>
</feature>
<feature type="transmembrane region" description="Helical" evidence="7">
    <location>
        <begin position="6"/>
        <end position="25"/>
    </location>
</feature>
<dbReference type="AlphaFoldDB" id="A0A520MVJ9"/>
<reference evidence="9 10" key="1">
    <citation type="submission" date="2019-02" db="EMBL/GenBank/DDBJ databases">
        <title>Prokaryotic population dynamics and viral predation in marine succession experiment using metagenomics: the confinement effect.</title>
        <authorList>
            <person name="Haro-Moreno J.M."/>
            <person name="Rodriguez-Valera F."/>
            <person name="Lopez-Perez M."/>
        </authorList>
    </citation>
    <scope>NUCLEOTIDE SEQUENCE [LARGE SCALE GENOMIC DNA]</scope>
    <source>
        <strain evidence="9">MED-G161</strain>
    </source>
</reference>
<evidence type="ECO:0000313" key="9">
    <source>
        <dbReference type="EMBL" id="RZO25219.1"/>
    </source>
</evidence>
<dbReference type="Pfam" id="PF04116">
    <property type="entry name" value="FA_hydroxylase"/>
    <property type="match status" value="1"/>
</dbReference>
<evidence type="ECO:0000256" key="2">
    <source>
        <dbReference type="ARBA" id="ARBA00022692"/>
    </source>
</evidence>
<evidence type="ECO:0000313" key="10">
    <source>
        <dbReference type="Proteomes" id="UP000315498"/>
    </source>
</evidence>
<proteinExistence type="predicted"/>
<dbReference type="GO" id="GO:0008610">
    <property type="term" value="P:lipid biosynthetic process"/>
    <property type="evidence" value="ECO:0007669"/>
    <property type="project" value="InterPro"/>
</dbReference>
<dbReference type="GO" id="GO:0016020">
    <property type="term" value="C:membrane"/>
    <property type="evidence" value="ECO:0007669"/>
    <property type="project" value="GOC"/>
</dbReference>
<feature type="transmembrane region" description="Helical" evidence="7">
    <location>
        <begin position="300"/>
        <end position="320"/>
    </location>
</feature>
<organism evidence="9 10">
    <name type="scientific">SAR86 cluster bacterium</name>
    <dbReference type="NCBI Taxonomy" id="2030880"/>
    <lineage>
        <taxon>Bacteria</taxon>
        <taxon>Pseudomonadati</taxon>
        <taxon>Pseudomonadota</taxon>
        <taxon>Gammaproteobacteria</taxon>
        <taxon>SAR86 cluster</taxon>
    </lineage>
</organism>
<dbReference type="PANTHER" id="PTHR21624:SF1">
    <property type="entry name" value="ALKYLGLYCEROL MONOOXYGENASE"/>
    <property type="match status" value="1"/>
</dbReference>
<name>A0A520MVJ9_9GAMM</name>